<protein>
    <submittedName>
        <fullName evidence="2">Uncharacterized protein</fullName>
    </submittedName>
</protein>
<feature type="transmembrane region" description="Helical" evidence="1">
    <location>
        <begin position="326"/>
        <end position="345"/>
    </location>
</feature>
<feature type="transmembrane region" description="Helical" evidence="1">
    <location>
        <begin position="102"/>
        <end position="118"/>
    </location>
</feature>
<evidence type="ECO:0000256" key="1">
    <source>
        <dbReference type="SAM" id="Phobius"/>
    </source>
</evidence>
<dbReference type="EMBL" id="PYFT01000001">
    <property type="protein sequence ID" value="PSR52745.1"/>
    <property type="molecule type" value="Genomic_DNA"/>
</dbReference>
<sequence>MLKAKQPWLHSAAVDLLFIVSPPFLCLLAIIAFPDFFQQNKDMPVIAWVVLVLLIDVSHVYSTLFRTYLDKEAFQKQKSLMILVPLLAWVLGMLLYGLDDMLFWRVLAYLAVFHFIRQQYGFLQLYSRKERVTKWQRQINVITIYTATIYPILYWHLEGKRLFNWFMAGDFISISYPGLLPILTVVYIFIILVYVVKEVWFIYQNKTTNIPRNLVVFGTLLSWYLGIVYYNGDLIYTTFNVVSHGIPYLALVWIYGQKKQIHASRNCQPVAKLHKLIYRNTGIILFVGLVTLLAYLEEGLWDGLVWREHRQVFSFFSLLPQLQDTVLLTIVVPLLALPQITHYVLDGFIWKVSRDENLHPLK</sequence>
<gene>
    <name evidence="2" type="ORF">AHMF7605_04020</name>
</gene>
<feature type="transmembrane region" description="Helical" evidence="1">
    <location>
        <begin position="276"/>
        <end position="296"/>
    </location>
</feature>
<dbReference type="OrthoDB" id="235490at2"/>
<organism evidence="2 3">
    <name type="scientific">Adhaeribacter arboris</name>
    <dbReference type="NCBI Taxonomy" id="2072846"/>
    <lineage>
        <taxon>Bacteria</taxon>
        <taxon>Pseudomonadati</taxon>
        <taxon>Bacteroidota</taxon>
        <taxon>Cytophagia</taxon>
        <taxon>Cytophagales</taxon>
        <taxon>Hymenobacteraceae</taxon>
        <taxon>Adhaeribacter</taxon>
    </lineage>
</organism>
<keyword evidence="1" id="KW-0812">Transmembrane</keyword>
<keyword evidence="1" id="KW-1133">Transmembrane helix</keyword>
<proteinExistence type="predicted"/>
<feature type="transmembrane region" description="Helical" evidence="1">
    <location>
        <begin position="45"/>
        <end position="68"/>
    </location>
</feature>
<feature type="transmembrane region" description="Helical" evidence="1">
    <location>
        <begin position="12"/>
        <end position="33"/>
    </location>
</feature>
<dbReference type="Proteomes" id="UP000240357">
    <property type="component" value="Unassembled WGS sequence"/>
</dbReference>
<evidence type="ECO:0000313" key="2">
    <source>
        <dbReference type="EMBL" id="PSR52745.1"/>
    </source>
</evidence>
<keyword evidence="1" id="KW-0472">Membrane</keyword>
<feature type="transmembrane region" description="Helical" evidence="1">
    <location>
        <begin position="177"/>
        <end position="202"/>
    </location>
</feature>
<feature type="transmembrane region" description="Helical" evidence="1">
    <location>
        <begin position="80"/>
        <end position="96"/>
    </location>
</feature>
<keyword evidence="3" id="KW-1185">Reference proteome</keyword>
<feature type="transmembrane region" description="Helical" evidence="1">
    <location>
        <begin position="214"/>
        <end position="230"/>
    </location>
</feature>
<name>A0A2T2YB55_9BACT</name>
<evidence type="ECO:0000313" key="3">
    <source>
        <dbReference type="Proteomes" id="UP000240357"/>
    </source>
</evidence>
<dbReference type="AlphaFoldDB" id="A0A2T2YB55"/>
<reference evidence="2 3" key="1">
    <citation type="submission" date="2018-03" db="EMBL/GenBank/DDBJ databases">
        <title>Adhaeribacter sp. HMF7605 Genome sequencing and assembly.</title>
        <authorList>
            <person name="Kang H."/>
            <person name="Kang J."/>
            <person name="Cha I."/>
            <person name="Kim H."/>
            <person name="Joh K."/>
        </authorList>
    </citation>
    <scope>NUCLEOTIDE SEQUENCE [LARGE SCALE GENOMIC DNA]</scope>
    <source>
        <strain evidence="2 3">HMF7605</strain>
    </source>
</reference>
<comment type="caution">
    <text evidence="2">The sequence shown here is derived from an EMBL/GenBank/DDBJ whole genome shotgun (WGS) entry which is preliminary data.</text>
</comment>
<feature type="transmembrane region" description="Helical" evidence="1">
    <location>
        <begin position="236"/>
        <end position="255"/>
    </location>
</feature>
<accession>A0A2T2YB55</accession>
<feature type="transmembrane region" description="Helical" evidence="1">
    <location>
        <begin position="139"/>
        <end position="157"/>
    </location>
</feature>
<dbReference type="RefSeq" id="WP_106926675.1">
    <property type="nucleotide sequence ID" value="NZ_PYFT01000001.1"/>
</dbReference>